<accession>A0A5S3VFC2</accession>
<gene>
    <name evidence="4" type="ORF">CWC19_00070</name>
</gene>
<evidence type="ECO:0000256" key="3">
    <source>
        <dbReference type="SAM" id="SignalP"/>
    </source>
</evidence>
<dbReference type="SUPFAM" id="SSF111369">
    <property type="entry name" value="HlyD-like secretion proteins"/>
    <property type="match status" value="1"/>
</dbReference>
<evidence type="ECO:0000313" key="4">
    <source>
        <dbReference type="EMBL" id="TMO70677.1"/>
    </source>
</evidence>
<comment type="caution">
    <text evidence="4">The sequence shown here is derived from an EMBL/GenBank/DDBJ whole genome shotgun (WGS) entry which is preliminary data.</text>
</comment>
<comment type="similarity">
    <text evidence="1">Belongs to the membrane fusion protein (MFP) (TC 8.A.1) family.</text>
</comment>
<evidence type="ECO:0000313" key="5">
    <source>
        <dbReference type="Proteomes" id="UP000307217"/>
    </source>
</evidence>
<dbReference type="EMBL" id="PNBX01000001">
    <property type="protein sequence ID" value="TMO70677.1"/>
    <property type="molecule type" value="Genomic_DNA"/>
</dbReference>
<dbReference type="GO" id="GO:0015562">
    <property type="term" value="F:efflux transmembrane transporter activity"/>
    <property type="evidence" value="ECO:0007669"/>
    <property type="project" value="TreeGrafter"/>
</dbReference>
<dbReference type="Proteomes" id="UP000307217">
    <property type="component" value="Unassembled WGS sequence"/>
</dbReference>
<dbReference type="InterPro" id="IPR006143">
    <property type="entry name" value="RND_pump_MFP"/>
</dbReference>
<sequence length="353" mass="39079">MKVLSYQFWVFLLLIVPQHSLAQRVVTTAAVIENSQGITSELVAEVIDSDTRVLSSYYSAHVVAIKKVGEQVKEGDVIAELDTQFLQLSEQKKQFEIKQIEIQVYYLSVELNRIETLSKTKSVNQSELDQLTYELKSAQTKLSELRASLTEIQRYIALSTIRATENGFVAETFVRKGEYLQQGDAIARVNSFNDIELVSQLPIELLDYIDEQAEFIIESELQVPRRIGTAKFARLVPEVSVGTGSITLLVEPEQALKSELVLGSNLVIKLRVAIPNSFVIPGDALIPRGVNSFVYKLKVDNSVEKAYVKVLAGVNGDYVVTGTLSAGEEVITRGGLGLKSGEVVKVEQRVAQL</sequence>
<dbReference type="AlphaFoldDB" id="A0A5S3VFC2"/>
<feature type="chain" id="PRO_5024323169" evidence="3">
    <location>
        <begin position="23"/>
        <end position="353"/>
    </location>
</feature>
<dbReference type="Gene3D" id="2.40.420.20">
    <property type="match status" value="1"/>
</dbReference>
<dbReference type="PANTHER" id="PTHR30469">
    <property type="entry name" value="MULTIDRUG RESISTANCE PROTEIN MDTA"/>
    <property type="match status" value="1"/>
</dbReference>
<dbReference type="GO" id="GO:1990281">
    <property type="term" value="C:efflux pump complex"/>
    <property type="evidence" value="ECO:0007669"/>
    <property type="project" value="TreeGrafter"/>
</dbReference>
<reference evidence="5" key="2">
    <citation type="submission" date="2019-06" db="EMBL/GenBank/DDBJ databases">
        <title>Co-occurence of chitin degradation, pigmentation and bioactivity in marine Pseudoalteromonas.</title>
        <authorList>
            <person name="Sonnenschein E.C."/>
            <person name="Bech P.K."/>
        </authorList>
    </citation>
    <scope>NUCLEOTIDE SEQUENCE [LARGE SCALE GENOMIC DNA]</scope>
    <source>
        <strain evidence="5">S3790</strain>
    </source>
</reference>
<reference evidence="4 5" key="1">
    <citation type="submission" date="2018-01" db="EMBL/GenBank/DDBJ databases">
        <authorList>
            <person name="Paulsen S."/>
            <person name="Gram L.K."/>
        </authorList>
    </citation>
    <scope>NUCLEOTIDE SEQUENCE [LARGE SCALE GENOMIC DNA]</scope>
    <source>
        <strain evidence="4 5">S3790</strain>
    </source>
</reference>
<keyword evidence="3" id="KW-0732">Signal</keyword>
<name>A0A5S3VFC2_9GAMM</name>
<feature type="signal peptide" evidence="3">
    <location>
        <begin position="1"/>
        <end position="22"/>
    </location>
</feature>
<protein>
    <submittedName>
        <fullName evidence="4">Efflux RND transporter periplasmic adaptor subunit</fullName>
    </submittedName>
</protein>
<dbReference type="NCBIfam" id="TIGR01730">
    <property type="entry name" value="RND_mfp"/>
    <property type="match status" value="1"/>
</dbReference>
<dbReference type="Gene3D" id="2.40.30.170">
    <property type="match status" value="1"/>
</dbReference>
<evidence type="ECO:0000256" key="1">
    <source>
        <dbReference type="ARBA" id="ARBA00009477"/>
    </source>
</evidence>
<organism evidence="4 5">
    <name type="scientific">Pseudoalteromonas aurantia</name>
    <dbReference type="NCBI Taxonomy" id="43654"/>
    <lineage>
        <taxon>Bacteria</taxon>
        <taxon>Pseudomonadati</taxon>
        <taxon>Pseudomonadota</taxon>
        <taxon>Gammaproteobacteria</taxon>
        <taxon>Alteromonadales</taxon>
        <taxon>Pseudoalteromonadaceae</taxon>
        <taxon>Pseudoalteromonas</taxon>
    </lineage>
</organism>
<proteinExistence type="inferred from homology"/>
<dbReference type="PANTHER" id="PTHR30469:SF11">
    <property type="entry name" value="BLL4320 PROTEIN"/>
    <property type="match status" value="1"/>
</dbReference>
<dbReference type="OrthoDB" id="9783047at2"/>
<dbReference type="Gene3D" id="2.40.50.100">
    <property type="match status" value="1"/>
</dbReference>
<feature type="coiled-coil region" evidence="2">
    <location>
        <begin position="128"/>
        <end position="155"/>
    </location>
</feature>
<keyword evidence="2" id="KW-0175">Coiled coil</keyword>
<dbReference type="RefSeq" id="WP_138589416.1">
    <property type="nucleotide sequence ID" value="NZ_PNBX01000001.1"/>
</dbReference>
<dbReference type="Gene3D" id="1.10.287.470">
    <property type="entry name" value="Helix hairpin bin"/>
    <property type="match status" value="1"/>
</dbReference>
<evidence type="ECO:0000256" key="2">
    <source>
        <dbReference type="SAM" id="Coils"/>
    </source>
</evidence>